<evidence type="ECO:0000313" key="2">
    <source>
        <dbReference type="Proteomes" id="UP000654304"/>
    </source>
</evidence>
<proteinExistence type="predicted"/>
<keyword evidence="2" id="KW-1185">Reference proteome</keyword>
<accession>A0ABR7A9E6</accession>
<dbReference type="EMBL" id="JACOGD010000009">
    <property type="protein sequence ID" value="MBC3933282.1"/>
    <property type="molecule type" value="Genomic_DNA"/>
</dbReference>
<evidence type="ECO:0000313" key="1">
    <source>
        <dbReference type="EMBL" id="MBC3933282.1"/>
    </source>
</evidence>
<dbReference type="Proteomes" id="UP000654304">
    <property type="component" value="Unassembled WGS sequence"/>
</dbReference>
<dbReference type="RefSeq" id="WP_186904857.1">
    <property type="nucleotide sequence ID" value="NZ_JACOGD010000009.1"/>
</dbReference>
<organism evidence="1 2">
    <name type="scientific">Undibacterium curvum</name>
    <dbReference type="NCBI Taxonomy" id="2762294"/>
    <lineage>
        <taxon>Bacteria</taxon>
        <taxon>Pseudomonadati</taxon>
        <taxon>Pseudomonadota</taxon>
        <taxon>Betaproteobacteria</taxon>
        <taxon>Burkholderiales</taxon>
        <taxon>Oxalobacteraceae</taxon>
        <taxon>Undibacterium</taxon>
    </lineage>
</organism>
<comment type="caution">
    <text evidence="1">The sequence shown here is derived from an EMBL/GenBank/DDBJ whole genome shotgun (WGS) entry which is preliminary data.</text>
</comment>
<sequence>MPSINDVASLLDYANQFIDGEMEMVFIAEVPYVQFAREHIVLLSTAKVQDPNLMETCRDVGNQDYHVGSAVNNFVVGGAALTALGYKWNAKIGDFDVPQRFIDNSKLYIVSQPKHGVVYQTDSDKTHFLVSYKADAEYVGQDSFTIGFDTFARSGKPVTIKVKFNLAVVEDVGANPQKCESMTFSSLSTSNPYFLRFLPVQFKHLIDNSVSENTDTATTAQIMLDTNAARL</sequence>
<name>A0ABR7A9E6_9BURK</name>
<protein>
    <submittedName>
        <fullName evidence="1">Uncharacterized protein</fullName>
    </submittedName>
</protein>
<gene>
    <name evidence="1" type="ORF">H8K43_16505</name>
</gene>
<reference evidence="1 2" key="1">
    <citation type="submission" date="2020-08" db="EMBL/GenBank/DDBJ databases">
        <title>Novel species isolated from subtropical streams in China.</title>
        <authorList>
            <person name="Lu H."/>
        </authorList>
    </citation>
    <scope>NUCLEOTIDE SEQUENCE [LARGE SCALE GENOMIC DNA]</scope>
    <source>
        <strain evidence="1 2">CY22W</strain>
    </source>
</reference>